<dbReference type="InterPro" id="IPR012677">
    <property type="entry name" value="Nucleotide-bd_a/b_plait_sf"/>
</dbReference>
<dbReference type="Gene3D" id="3.30.70.330">
    <property type="match status" value="1"/>
</dbReference>
<dbReference type="AlphaFoldDB" id="A0A927H8S2"/>
<proteinExistence type="predicted"/>
<protein>
    <submittedName>
        <fullName evidence="3">RNA-binding protein</fullName>
    </submittedName>
</protein>
<dbReference type="GO" id="GO:0003723">
    <property type="term" value="F:RNA binding"/>
    <property type="evidence" value="ECO:0007669"/>
    <property type="project" value="UniProtKB-KW"/>
</dbReference>
<name>A0A927H8S2_9BACI</name>
<dbReference type="Proteomes" id="UP000602076">
    <property type="component" value="Unassembled WGS sequence"/>
</dbReference>
<evidence type="ECO:0000313" key="3">
    <source>
        <dbReference type="EMBL" id="MBD3106805.1"/>
    </source>
</evidence>
<reference evidence="3" key="1">
    <citation type="submission" date="2020-09" db="EMBL/GenBank/DDBJ databases">
        <title>Bacillus faecalis sp. nov., a moderately halophilic bacterium isolated from cow faeces.</title>
        <authorList>
            <person name="Jiang L."/>
            <person name="Lee J."/>
        </authorList>
    </citation>
    <scope>NUCLEOTIDE SEQUENCE</scope>
    <source>
        <strain evidence="3">AGMB 02131</strain>
    </source>
</reference>
<sequence>MNIYQHFRKEEKAFIDQCMQWQEQVVRQYTPRLTAFLTPREQQILASIIGKNSECQVAFFGGSQTAERKRAFLYPEYYEASEADFNIAVLEIGYNSKFHELRHQQILGTMMSLGIVRDKFGDILIADNKAQAIVSDDISDYVCAHINKIANAGVALSKISIAEVVHVQEAWKDYSTTCSSLRLDTVLAAMTNLSRQKVQEAIAGGKVKVNHELIEENDFECGEADILSVRGLGRFKLMSINGKSKKEKWKISFGKQQ</sequence>
<dbReference type="PROSITE" id="PS50889">
    <property type="entry name" value="S4"/>
    <property type="match status" value="1"/>
</dbReference>
<gene>
    <name evidence="3" type="ORF">IEO70_00245</name>
</gene>
<dbReference type="Pfam" id="PF01479">
    <property type="entry name" value="S4"/>
    <property type="match status" value="1"/>
</dbReference>
<evidence type="ECO:0000313" key="4">
    <source>
        <dbReference type="Proteomes" id="UP000602076"/>
    </source>
</evidence>
<organism evidence="3 4">
    <name type="scientific">Peribacillus faecalis</name>
    <dbReference type="NCBI Taxonomy" id="2772559"/>
    <lineage>
        <taxon>Bacteria</taxon>
        <taxon>Bacillati</taxon>
        <taxon>Bacillota</taxon>
        <taxon>Bacilli</taxon>
        <taxon>Bacillales</taxon>
        <taxon>Bacillaceae</taxon>
        <taxon>Peribacillus</taxon>
    </lineage>
</organism>
<evidence type="ECO:0000256" key="1">
    <source>
        <dbReference type="PROSITE-ProRule" id="PRU00182"/>
    </source>
</evidence>
<dbReference type="PANTHER" id="PTHR13633:SF3">
    <property type="entry name" value="MITOCHONDRIAL TRANSCRIPTION RESCUE FACTOR 1"/>
    <property type="match status" value="1"/>
</dbReference>
<dbReference type="PANTHER" id="PTHR13633">
    <property type="entry name" value="MITOCHONDRIAL TRANSCRIPTION RESCUE FACTOR 1"/>
    <property type="match status" value="1"/>
</dbReference>
<feature type="domain" description="RNA-binding S4" evidence="2">
    <location>
        <begin position="181"/>
        <end position="238"/>
    </location>
</feature>
<dbReference type="Gene3D" id="3.10.290.10">
    <property type="entry name" value="RNA-binding S4 domain"/>
    <property type="match status" value="1"/>
</dbReference>
<dbReference type="CDD" id="cd00165">
    <property type="entry name" value="S4"/>
    <property type="match status" value="1"/>
</dbReference>
<keyword evidence="4" id="KW-1185">Reference proteome</keyword>
<dbReference type="Pfam" id="PF17774">
    <property type="entry name" value="YlmH_RBD"/>
    <property type="match status" value="1"/>
</dbReference>
<dbReference type="RefSeq" id="WP_190996352.1">
    <property type="nucleotide sequence ID" value="NZ_JACXSI010000001.1"/>
</dbReference>
<dbReference type="SUPFAM" id="SSF55174">
    <property type="entry name" value="Alpha-L RNA-binding motif"/>
    <property type="match status" value="1"/>
</dbReference>
<dbReference type="SMART" id="SM00363">
    <property type="entry name" value="S4"/>
    <property type="match status" value="1"/>
</dbReference>
<keyword evidence="1" id="KW-0694">RNA-binding</keyword>
<accession>A0A927H8S2</accession>
<dbReference type="InterPro" id="IPR040591">
    <property type="entry name" value="RqcP2_RBD"/>
</dbReference>
<dbReference type="InterPro" id="IPR048443">
    <property type="entry name" value="RqcP2_N"/>
</dbReference>
<dbReference type="InterPro" id="IPR002942">
    <property type="entry name" value="S4_RNA-bd"/>
</dbReference>
<dbReference type="Gene3D" id="3.30.1370.160">
    <property type="match status" value="1"/>
</dbReference>
<dbReference type="InterPro" id="IPR036986">
    <property type="entry name" value="S4_RNA-bd_sf"/>
</dbReference>
<dbReference type="Pfam" id="PF21278">
    <property type="entry name" value="YlmH_1st"/>
    <property type="match status" value="1"/>
</dbReference>
<comment type="caution">
    <text evidence="3">The sequence shown here is derived from an EMBL/GenBank/DDBJ whole genome shotgun (WGS) entry which is preliminary data.</text>
</comment>
<dbReference type="EMBL" id="JACXSI010000001">
    <property type="protein sequence ID" value="MBD3106805.1"/>
    <property type="molecule type" value="Genomic_DNA"/>
</dbReference>
<evidence type="ECO:0000259" key="2">
    <source>
        <dbReference type="SMART" id="SM00363"/>
    </source>
</evidence>